<keyword evidence="2" id="KW-1133">Transmembrane helix</keyword>
<evidence type="ECO:0000313" key="4">
    <source>
        <dbReference type="EMBL" id="OKY78288.1"/>
    </source>
</evidence>
<proteinExistence type="predicted"/>
<keyword evidence="2" id="KW-0472">Membrane</keyword>
<sequence length="318" mass="36560">MNFDLSFLNELEKVLNDFLVYSKNNINLFILFFGLIGFILVLKFLNSGSDTELLDKSRRYGKGFKAWFLRNLVWLFVFGTFGLGLIVFELSNNEVVRTGYLFFVGLSPFTYLASIRIVDWLYERKDIPLLELKAEEDWLALWGLTPTQFRDLELRGKYEELGERRSESGNGLIYICRSFDPEELVAEGTWMGSMDDLELLENKGKVKELRETLTTEANKSISSRMQLSTNIKKSLKKLMAEYINKIEADTTFKGEEIDKTVQKTFKDLPSHKDTKNQQKPTKQTKTPKNPKQPKKTQNQNPSQSQNQDQNQGQGSGGG</sequence>
<dbReference type="Pfam" id="PF26447">
    <property type="entry name" value="DUF8126"/>
    <property type="match status" value="1"/>
</dbReference>
<protein>
    <submittedName>
        <fullName evidence="4">Protein gp31 of His2 family of spindle-shaped halovirus</fullName>
    </submittedName>
</protein>
<feature type="transmembrane region" description="Helical" evidence="2">
    <location>
        <begin position="26"/>
        <end position="46"/>
    </location>
</feature>
<evidence type="ECO:0000256" key="1">
    <source>
        <dbReference type="SAM" id="MobiDB-lite"/>
    </source>
</evidence>
<comment type="caution">
    <text evidence="4">The sequence shown here is derived from an EMBL/GenBank/DDBJ whole genome shotgun (WGS) entry which is preliminary data.</text>
</comment>
<dbReference type="STRING" id="1903181.BTN85_0775"/>
<dbReference type="Proteomes" id="UP000185744">
    <property type="component" value="Unassembled WGS sequence"/>
</dbReference>
<gene>
    <name evidence="4" type="ORF">BTN85_0775</name>
</gene>
<dbReference type="InterPro" id="IPR058438">
    <property type="entry name" value="DUF8125"/>
</dbReference>
<reference evidence="4" key="1">
    <citation type="submission" date="2016-12" db="EMBL/GenBank/DDBJ databases">
        <title>Discovery of methanogenic haloarchaea.</title>
        <authorList>
            <person name="Sorokin D.Y."/>
            <person name="Makarova K.S."/>
            <person name="Abbas B."/>
            <person name="Ferrer M."/>
            <person name="Golyshin P.N."/>
        </authorList>
    </citation>
    <scope>NUCLEOTIDE SEQUENCE [LARGE SCALE GENOMIC DNA]</scope>
    <source>
        <strain evidence="4">HMET1</strain>
    </source>
</reference>
<feature type="compositionally biased region" description="Basic and acidic residues" evidence="1">
    <location>
        <begin position="264"/>
        <end position="276"/>
    </location>
</feature>
<feature type="domain" description="DUF8125" evidence="3">
    <location>
        <begin position="198"/>
        <end position="274"/>
    </location>
</feature>
<organism evidence="4 5">
    <name type="scientific">Methanohalarchaeum thermophilum</name>
    <dbReference type="NCBI Taxonomy" id="1903181"/>
    <lineage>
        <taxon>Archaea</taxon>
        <taxon>Methanobacteriati</taxon>
        <taxon>Methanobacteriota</taxon>
        <taxon>Methanonatronarchaeia</taxon>
        <taxon>Methanonatronarchaeales</taxon>
        <taxon>Methanonatronarchaeaceae</taxon>
        <taxon>Candidatus Methanohalarchaeum</taxon>
    </lineage>
</organism>
<dbReference type="Pfam" id="PF26446">
    <property type="entry name" value="DUF8125"/>
    <property type="match status" value="1"/>
</dbReference>
<dbReference type="InParanoid" id="A0A1Q6DVB7"/>
<dbReference type="AlphaFoldDB" id="A0A1Q6DVB7"/>
<feature type="transmembrane region" description="Helical" evidence="2">
    <location>
        <begin position="100"/>
        <end position="122"/>
    </location>
</feature>
<name>A0A1Q6DVB7_METT1</name>
<feature type="transmembrane region" description="Helical" evidence="2">
    <location>
        <begin position="67"/>
        <end position="88"/>
    </location>
</feature>
<keyword evidence="5" id="KW-1185">Reference proteome</keyword>
<feature type="region of interest" description="Disordered" evidence="1">
    <location>
        <begin position="264"/>
        <end position="318"/>
    </location>
</feature>
<dbReference type="InterPro" id="IPR058439">
    <property type="entry name" value="DUF8126"/>
</dbReference>
<dbReference type="EMBL" id="MSDW01000001">
    <property type="protein sequence ID" value="OKY78288.1"/>
    <property type="molecule type" value="Genomic_DNA"/>
</dbReference>
<evidence type="ECO:0000256" key="2">
    <source>
        <dbReference type="SAM" id="Phobius"/>
    </source>
</evidence>
<accession>A0A1Q6DVB7</accession>
<keyword evidence="2" id="KW-0812">Transmembrane</keyword>
<evidence type="ECO:0000313" key="5">
    <source>
        <dbReference type="Proteomes" id="UP000185744"/>
    </source>
</evidence>
<evidence type="ECO:0000259" key="3">
    <source>
        <dbReference type="Pfam" id="PF26447"/>
    </source>
</evidence>
<feature type="compositionally biased region" description="Low complexity" evidence="1">
    <location>
        <begin position="277"/>
        <end position="312"/>
    </location>
</feature>